<sequence length="92" mass="10118">MGEGRSLGSESCAIAGLVPLHPCFNYAAYSTSRQMGRRINGLRLFSADIPLCSCSSPRVKSFCVRGVRRWLRKGGRMPLRVDESLRSVPGCK</sequence>
<evidence type="ECO:0000313" key="1">
    <source>
        <dbReference type="EMBL" id="KAF5893545.1"/>
    </source>
</evidence>
<dbReference type="EMBL" id="QNUK01000428">
    <property type="protein sequence ID" value="KAF5893545.1"/>
    <property type="molecule type" value="Genomic_DNA"/>
</dbReference>
<gene>
    <name evidence="1" type="primary">mshC</name>
    <name evidence="1" type="ORF">DAT39_016746</name>
</gene>
<comment type="caution">
    <text evidence="1">The sequence shown here is derived from an EMBL/GenBank/DDBJ whole genome shotgun (WGS) entry which is preliminary data.</text>
</comment>
<keyword evidence="2" id="KW-1185">Reference proteome</keyword>
<proteinExistence type="predicted"/>
<evidence type="ECO:0000313" key="2">
    <source>
        <dbReference type="Proteomes" id="UP000727407"/>
    </source>
</evidence>
<dbReference type="GO" id="GO:0016874">
    <property type="term" value="F:ligase activity"/>
    <property type="evidence" value="ECO:0007669"/>
    <property type="project" value="UniProtKB-KW"/>
</dbReference>
<organism evidence="1 2">
    <name type="scientific">Clarias magur</name>
    <name type="common">Asian catfish</name>
    <name type="synonym">Macropteronotus magur</name>
    <dbReference type="NCBI Taxonomy" id="1594786"/>
    <lineage>
        <taxon>Eukaryota</taxon>
        <taxon>Metazoa</taxon>
        <taxon>Chordata</taxon>
        <taxon>Craniata</taxon>
        <taxon>Vertebrata</taxon>
        <taxon>Euteleostomi</taxon>
        <taxon>Actinopterygii</taxon>
        <taxon>Neopterygii</taxon>
        <taxon>Teleostei</taxon>
        <taxon>Ostariophysi</taxon>
        <taxon>Siluriformes</taxon>
        <taxon>Clariidae</taxon>
        <taxon>Clarias</taxon>
    </lineage>
</organism>
<keyword evidence="1" id="KW-0436">Ligase</keyword>
<accession>A0A8J4TE56</accession>
<reference evidence="1" key="1">
    <citation type="submission" date="2020-07" db="EMBL/GenBank/DDBJ databases">
        <title>Clarias magur genome sequencing, assembly and annotation.</title>
        <authorList>
            <person name="Kushwaha B."/>
            <person name="Kumar R."/>
            <person name="Das P."/>
            <person name="Joshi C.G."/>
            <person name="Kumar D."/>
            <person name="Nagpure N.S."/>
            <person name="Pandey M."/>
            <person name="Agarwal S."/>
            <person name="Srivastava S."/>
            <person name="Singh M."/>
            <person name="Sahoo L."/>
            <person name="Jayasankar P."/>
            <person name="Meher P.K."/>
            <person name="Koringa P.G."/>
            <person name="Iquebal M.A."/>
            <person name="Das S.P."/>
            <person name="Bit A."/>
            <person name="Patnaik S."/>
            <person name="Patel N."/>
            <person name="Shah T.M."/>
            <person name="Hinsu A."/>
            <person name="Jena J.K."/>
        </authorList>
    </citation>
    <scope>NUCLEOTIDE SEQUENCE</scope>
    <source>
        <strain evidence="1">CIFAMagur01</strain>
        <tissue evidence="1">Testis</tissue>
    </source>
</reference>
<dbReference type="AlphaFoldDB" id="A0A8J4TE56"/>
<protein>
    <submittedName>
        <fullName evidence="1">L-cysteine:1D-myo-inositol 2-amino-2-deoxy-alpha-D-glucopyranoside ligase</fullName>
    </submittedName>
</protein>
<name>A0A8J4TE56_CLAMG</name>
<dbReference type="Proteomes" id="UP000727407">
    <property type="component" value="Unassembled WGS sequence"/>
</dbReference>